<evidence type="ECO:0000313" key="2">
    <source>
        <dbReference type="EMBL" id="GAA4804340.1"/>
    </source>
</evidence>
<dbReference type="Proteomes" id="UP001501265">
    <property type="component" value="Unassembled WGS sequence"/>
</dbReference>
<feature type="compositionally biased region" description="Basic and acidic residues" evidence="1">
    <location>
        <begin position="1"/>
        <end position="18"/>
    </location>
</feature>
<evidence type="ECO:0000313" key="3">
    <source>
        <dbReference type="Proteomes" id="UP001501265"/>
    </source>
</evidence>
<feature type="region of interest" description="Disordered" evidence="1">
    <location>
        <begin position="1"/>
        <end position="57"/>
    </location>
</feature>
<name>A0ABP9C4B9_9ACTN</name>
<organism evidence="2 3">
    <name type="scientific">Streptomyces ziwulingensis</name>
    <dbReference type="NCBI Taxonomy" id="1045501"/>
    <lineage>
        <taxon>Bacteria</taxon>
        <taxon>Bacillati</taxon>
        <taxon>Actinomycetota</taxon>
        <taxon>Actinomycetes</taxon>
        <taxon>Kitasatosporales</taxon>
        <taxon>Streptomycetaceae</taxon>
        <taxon>Streptomyces</taxon>
    </lineage>
</organism>
<comment type="caution">
    <text evidence="2">The sequence shown here is derived from an EMBL/GenBank/DDBJ whole genome shotgun (WGS) entry which is preliminary data.</text>
</comment>
<gene>
    <name evidence="2" type="ORF">GCM10023220_37210</name>
</gene>
<protein>
    <submittedName>
        <fullName evidence="2">Uncharacterized protein</fullName>
    </submittedName>
</protein>
<reference evidence="3" key="1">
    <citation type="journal article" date="2019" name="Int. J. Syst. Evol. Microbiol.">
        <title>The Global Catalogue of Microorganisms (GCM) 10K type strain sequencing project: providing services to taxonomists for standard genome sequencing and annotation.</title>
        <authorList>
            <consortium name="The Broad Institute Genomics Platform"/>
            <consortium name="The Broad Institute Genome Sequencing Center for Infectious Disease"/>
            <person name="Wu L."/>
            <person name="Ma J."/>
        </authorList>
    </citation>
    <scope>NUCLEOTIDE SEQUENCE [LARGE SCALE GENOMIC DNA]</scope>
    <source>
        <strain evidence="3">JCM 18081</strain>
    </source>
</reference>
<feature type="compositionally biased region" description="Basic and acidic residues" evidence="1">
    <location>
        <begin position="28"/>
        <end position="41"/>
    </location>
</feature>
<proteinExistence type="predicted"/>
<keyword evidence="3" id="KW-1185">Reference proteome</keyword>
<accession>A0ABP9C4B9</accession>
<sequence>MPRLDRPWTTRAEREARRTAAARAPPTRADRHDKEAEKTPHMTDTTSPRRAGTPHTPAAGTLAALTAVLTRDLTTGAWRPGPLERRLARHLLLASAGDGALTADRVRAALWEGDVALIHAGEGRLARLLAHLLAAAQAPAGPATEARDETARTLLERLAEEGTHDRART</sequence>
<evidence type="ECO:0000256" key="1">
    <source>
        <dbReference type="SAM" id="MobiDB-lite"/>
    </source>
</evidence>
<dbReference type="EMBL" id="BAABIG010000033">
    <property type="protein sequence ID" value="GAA4804340.1"/>
    <property type="molecule type" value="Genomic_DNA"/>
</dbReference>